<accession>A0AC60R1T1</accession>
<organism evidence="1 2">
    <name type="scientific">Ixodes persulcatus</name>
    <name type="common">Taiga tick</name>
    <dbReference type="NCBI Taxonomy" id="34615"/>
    <lineage>
        <taxon>Eukaryota</taxon>
        <taxon>Metazoa</taxon>
        <taxon>Ecdysozoa</taxon>
        <taxon>Arthropoda</taxon>
        <taxon>Chelicerata</taxon>
        <taxon>Arachnida</taxon>
        <taxon>Acari</taxon>
        <taxon>Parasitiformes</taxon>
        <taxon>Ixodida</taxon>
        <taxon>Ixodoidea</taxon>
        <taxon>Ixodidae</taxon>
        <taxon>Ixodinae</taxon>
        <taxon>Ixodes</taxon>
    </lineage>
</organism>
<gene>
    <name evidence="1" type="ORF">HPB47_016332</name>
</gene>
<evidence type="ECO:0000313" key="1">
    <source>
        <dbReference type="EMBL" id="KAG0445356.1"/>
    </source>
</evidence>
<reference evidence="1 2" key="1">
    <citation type="journal article" date="2020" name="Cell">
        <title>Large-Scale Comparative Analyses of Tick Genomes Elucidate Their Genetic Diversity and Vector Capacities.</title>
        <authorList>
            <consortium name="Tick Genome and Microbiome Consortium (TIGMIC)"/>
            <person name="Jia N."/>
            <person name="Wang J."/>
            <person name="Shi W."/>
            <person name="Du L."/>
            <person name="Sun Y."/>
            <person name="Zhan W."/>
            <person name="Jiang J.F."/>
            <person name="Wang Q."/>
            <person name="Zhang B."/>
            <person name="Ji P."/>
            <person name="Bell-Sakyi L."/>
            <person name="Cui X.M."/>
            <person name="Yuan T.T."/>
            <person name="Jiang B.G."/>
            <person name="Yang W.F."/>
            <person name="Lam T.T."/>
            <person name="Chang Q.C."/>
            <person name="Ding S.J."/>
            <person name="Wang X.J."/>
            <person name="Zhu J.G."/>
            <person name="Ruan X.D."/>
            <person name="Zhao L."/>
            <person name="Wei J.T."/>
            <person name="Ye R.Z."/>
            <person name="Que T.C."/>
            <person name="Du C.H."/>
            <person name="Zhou Y.H."/>
            <person name="Cheng J.X."/>
            <person name="Dai P.F."/>
            <person name="Guo W.B."/>
            <person name="Han X.H."/>
            <person name="Huang E.J."/>
            <person name="Li L.F."/>
            <person name="Wei W."/>
            <person name="Gao Y.C."/>
            <person name="Liu J.Z."/>
            <person name="Shao H.Z."/>
            <person name="Wang X."/>
            <person name="Wang C.C."/>
            <person name="Yang T.C."/>
            <person name="Huo Q.B."/>
            <person name="Li W."/>
            <person name="Chen H.Y."/>
            <person name="Chen S.E."/>
            <person name="Zhou L.G."/>
            <person name="Ni X.B."/>
            <person name="Tian J.H."/>
            <person name="Sheng Y."/>
            <person name="Liu T."/>
            <person name="Pan Y.S."/>
            <person name="Xia L.Y."/>
            <person name="Li J."/>
            <person name="Zhao F."/>
            <person name="Cao W.C."/>
        </authorList>
    </citation>
    <scope>NUCLEOTIDE SEQUENCE [LARGE SCALE GENOMIC DNA]</scope>
    <source>
        <strain evidence="1">Iper-2018</strain>
    </source>
</reference>
<comment type="caution">
    <text evidence="1">The sequence shown here is derived from an EMBL/GenBank/DDBJ whole genome shotgun (WGS) entry which is preliminary data.</text>
</comment>
<evidence type="ECO:0000313" key="2">
    <source>
        <dbReference type="Proteomes" id="UP000805193"/>
    </source>
</evidence>
<sequence length="219" mass="23862">MCNGIPRGECAARAAATPGTGHGVSRGDGGAAAALPALLLARVLPKDVSLYRGDIEMPDSWEKEEILSAMQQIESVSCVHFKERTNEESFVHILSSQGRVPISCDNSYLTLTSDAHAFLCPPPGSCFSEVGMSGLRQLVSLNFEVCATYGTIVHELLHVLGLWHEQSRADRDRYVRVVWNNVVPTVGEREGGELRVRSSSADYNADAAGHRPEQEMLRI</sequence>
<name>A0AC60R1T1_IXOPE</name>
<dbReference type="EMBL" id="JABSTQ010000503">
    <property type="protein sequence ID" value="KAG0445356.1"/>
    <property type="molecule type" value="Genomic_DNA"/>
</dbReference>
<keyword evidence="2" id="KW-1185">Reference proteome</keyword>
<proteinExistence type="predicted"/>
<dbReference type="Proteomes" id="UP000805193">
    <property type="component" value="Unassembled WGS sequence"/>
</dbReference>
<protein>
    <submittedName>
        <fullName evidence="1">Uncharacterized protein</fullName>
    </submittedName>
</protein>